<reference evidence="8" key="1">
    <citation type="submission" date="2015-07" db="EMBL/GenBank/DDBJ databases">
        <authorList>
            <person name="Rodrigo-Torres Lidia"/>
            <person name="Arahal R.David."/>
        </authorList>
    </citation>
    <scope>NUCLEOTIDE SEQUENCE [LARGE SCALE GENOMIC DNA]</scope>
    <source>
        <strain evidence="8">CECT 4801</strain>
    </source>
</reference>
<dbReference type="RefSeq" id="WP_023003049.1">
    <property type="nucleotide sequence ID" value="NZ_CP045627.1"/>
</dbReference>
<comment type="subunit">
    <text evidence="6">Homodecamer.</text>
</comment>
<dbReference type="EC" id="5.4.99.62" evidence="2 6"/>
<evidence type="ECO:0000313" key="8">
    <source>
        <dbReference type="Proteomes" id="UP000048926"/>
    </source>
</evidence>
<dbReference type="GO" id="GO:0005829">
    <property type="term" value="C:cytosol"/>
    <property type="evidence" value="ECO:0007669"/>
    <property type="project" value="TreeGrafter"/>
</dbReference>
<dbReference type="InterPro" id="IPR007721">
    <property type="entry name" value="RbsD_FucU"/>
</dbReference>
<keyword evidence="4 6" id="KW-0413">Isomerase</keyword>
<feature type="binding site" evidence="6">
    <location>
        <position position="103"/>
    </location>
    <ligand>
        <name>substrate</name>
    </ligand>
</feature>
<evidence type="ECO:0000256" key="3">
    <source>
        <dbReference type="ARBA" id="ARBA00022490"/>
    </source>
</evidence>
<feature type="binding site" evidence="6">
    <location>
        <begin position="125"/>
        <end position="127"/>
    </location>
    <ligand>
        <name>substrate</name>
    </ligand>
</feature>
<dbReference type="AlphaFoldDB" id="A0A0M6Y2U8"/>
<dbReference type="Pfam" id="PF05025">
    <property type="entry name" value="RbsD_FucU"/>
    <property type="match status" value="1"/>
</dbReference>
<feature type="binding site" evidence="6">
    <location>
        <position position="28"/>
    </location>
    <ligand>
        <name>substrate</name>
    </ligand>
</feature>
<comment type="pathway">
    <text evidence="6">Carbohydrate metabolism; D-ribose degradation; D-ribose 5-phosphate from beta-D-ribopyranose: step 1/2.</text>
</comment>
<dbReference type="Proteomes" id="UP000048926">
    <property type="component" value="Unassembled WGS sequence"/>
</dbReference>
<comment type="similarity">
    <text evidence="6">Belongs to the RbsD / FucU family. RbsD subfamily.</text>
</comment>
<dbReference type="Gene3D" id="3.40.1650.10">
    <property type="entry name" value="RbsD-like domain"/>
    <property type="match status" value="1"/>
</dbReference>
<dbReference type="PANTHER" id="PTHR37831">
    <property type="entry name" value="D-RIBOSE PYRANASE"/>
    <property type="match status" value="1"/>
</dbReference>
<dbReference type="EMBL" id="CXST01000001">
    <property type="protein sequence ID" value="CTQ44018.1"/>
    <property type="molecule type" value="Genomic_DNA"/>
</dbReference>
<dbReference type="UniPathway" id="UPA00916">
    <property type="reaction ID" value="UER00888"/>
</dbReference>
<dbReference type="GO" id="GO:0062193">
    <property type="term" value="F:D-ribose pyranase activity"/>
    <property type="evidence" value="ECO:0007669"/>
    <property type="project" value="UniProtKB-EC"/>
</dbReference>
<evidence type="ECO:0000313" key="7">
    <source>
        <dbReference type="EMBL" id="CTQ44018.1"/>
    </source>
</evidence>
<dbReference type="SUPFAM" id="SSF102546">
    <property type="entry name" value="RbsD-like"/>
    <property type="match status" value="1"/>
</dbReference>
<dbReference type="InterPro" id="IPR023750">
    <property type="entry name" value="RbsD-like_sf"/>
</dbReference>
<evidence type="ECO:0000256" key="1">
    <source>
        <dbReference type="ARBA" id="ARBA00000223"/>
    </source>
</evidence>
<name>A0A0M6Y2U8_9HYPH</name>
<dbReference type="InterPro" id="IPR023064">
    <property type="entry name" value="D-ribose_pyranase"/>
</dbReference>
<dbReference type="NCBIfam" id="NF008761">
    <property type="entry name" value="PRK11797.1"/>
    <property type="match status" value="1"/>
</dbReference>
<dbReference type="STRING" id="187304.B0E33_17180"/>
<evidence type="ECO:0000256" key="5">
    <source>
        <dbReference type="ARBA" id="ARBA00023277"/>
    </source>
</evidence>
<dbReference type="PANTHER" id="PTHR37831:SF1">
    <property type="entry name" value="D-RIBOSE PYRANASE"/>
    <property type="match status" value="1"/>
</dbReference>
<gene>
    <name evidence="7" type="primary">rbsD_1</name>
    <name evidence="6" type="synonym">rbsD</name>
    <name evidence="7" type="ORF">LAL4801_02460</name>
</gene>
<dbReference type="GO" id="GO:0016872">
    <property type="term" value="F:intramolecular lyase activity"/>
    <property type="evidence" value="ECO:0007669"/>
    <property type="project" value="UniProtKB-UniRule"/>
</dbReference>
<evidence type="ECO:0000256" key="6">
    <source>
        <dbReference type="HAMAP-Rule" id="MF_01661"/>
    </source>
</evidence>
<keyword evidence="3 6" id="KW-0963">Cytoplasm</keyword>
<dbReference type="GO" id="GO:0048029">
    <property type="term" value="F:monosaccharide binding"/>
    <property type="evidence" value="ECO:0007669"/>
    <property type="project" value="InterPro"/>
</dbReference>
<proteinExistence type="inferred from homology"/>
<dbReference type="HAMAP" id="MF_01661">
    <property type="entry name" value="D_rib_pyranase"/>
    <property type="match status" value="1"/>
</dbReference>
<comment type="subcellular location">
    <subcellularLocation>
        <location evidence="6">Cytoplasm</location>
    </subcellularLocation>
</comment>
<evidence type="ECO:0000256" key="2">
    <source>
        <dbReference type="ARBA" id="ARBA00012862"/>
    </source>
</evidence>
<accession>A0A0M6Y2U8</accession>
<organism evidence="7 8">
    <name type="scientific">Roseibium aggregatum</name>
    <dbReference type="NCBI Taxonomy" id="187304"/>
    <lineage>
        <taxon>Bacteria</taxon>
        <taxon>Pseudomonadati</taxon>
        <taxon>Pseudomonadota</taxon>
        <taxon>Alphaproteobacteria</taxon>
        <taxon>Hyphomicrobiales</taxon>
        <taxon>Stappiaceae</taxon>
        <taxon>Roseibium</taxon>
    </lineage>
</organism>
<dbReference type="OrthoDB" id="9805009at2"/>
<feature type="active site" description="Proton donor" evidence="6">
    <location>
        <position position="20"/>
    </location>
</feature>
<keyword evidence="5 6" id="KW-0119">Carbohydrate metabolism</keyword>
<evidence type="ECO:0000256" key="4">
    <source>
        <dbReference type="ARBA" id="ARBA00023235"/>
    </source>
</evidence>
<keyword evidence="8" id="KW-1185">Reference proteome</keyword>
<comment type="function">
    <text evidence="6">Catalyzes the interconversion of beta-pyran and beta-furan forms of D-ribose.</text>
</comment>
<dbReference type="GO" id="GO:0019303">
    <property type="term" value="P:D-ribose catabolic process"/>
    <property type="evidence" value="ECO:0007669"/>
    <property type="project" value="UniProtKB-UniRule"/>
</dbReference>
<protein>
    <recommendedName>
        <fullName evidence="2 6">D-ribose pyranase</fullName>
        <ecNumber evidence="2 6">5.4.99.62</ecNumber>
    </recommendedName>
</protein>
<sequence>MKRTKLLNRHLSKLVASLGHTDEIVLADAGLPVPANVGVIDLAVSPGIPAFFDVLEALADEMIVEQAVFADEASEDLVTQIEVRLAHWAADTGKPIEHVRMSHEDFKERCSKARAVIRTGECTPYANLILVSGVPF</sequence>
<comment type="catalytic activity">
    <reaction evidence="1 6">
        <text>beta-D-ribopyranose = beta-D-ribofuranose</text>
        <dbReference type="Rhea" id="RHEA:25432"/>
        <dbReference type="ChEBI" id="CHEBI:27476"/>
        <dbReference type="ChEBI" id="CHEBI:47002"/>
        <dbReference type="EC" id="5.4.99.62"/>
    </reaction>
</comment>